<protein>
    <submittedName>
        <fullName evidence="1">Uncharacterized protein</fullName>
    </submittedName>
</protein>
<reference evidence="1 2" key="1">
    <citation type="submission" date="2017-07" db="EMBL/GenBank/DDBJ databases">
        <authorList>
            <person name="Sun Z.S."/>
            <person name="Albrecht U."/>
            <person name="Echele G."/>
            <person name="Lee C.C."/>
        </authorList>
    </citation>
    <scope>NUCLEOTIDE SEQUENCE [LARGE SCALE GENOMIC DNA]</scope>
    <source>
        <strain evidence="1 2">CGMCC 1.12672</strain>
    </source>
</reference>
<proteinExistence type="predicted"/>
<dbReference type="Proteomes" id="UP000219494">
    <property type="component" value="Unassembled WGS sequence"/>
</dbReference>
<gene>
    <name evidence="1" type="ORF">SAMN06297144_0324</name>
</gene>
<dbReference type="OrthoDB" id="7595667at2"/>
<name>A0A285QAZ7_9SPHN</name>
<sequence>MLQTVAPRPWAKRMLSWHVFETTGYFEFMAGTVVEMVAAHDFLEWTGLSSETNLETDDPTALRALAAKPWEEVVVEEPRTPEFPFALPVEATLQIDHFDWEAGVARGSMRHTTIIAPDYYEELQGTHGKSWLTFDLSGLSFPLSMIEMLAPNAPAPPDDFFARMPANPEVKVGGPGRRRTHDWDGALLFLIGEAERNAIAPDPDAHGAQADVAKLMADWFAEQGAAIPVNSQLQAKAKLVLDHIRRANPKPR</sequence>
<dbReference type="AlphaFoldDB" id="A0A285QAZ7"/>
<evidence type="ECO:0000313" key="2">
    <source>
        <dbReference type="Proteomes" id="UP000219494"/>
    </source>
</evidence>
<dbReference type="EMBL" id="OBMI01000001">
    <property type="protein sequence ID" value="SOB79006.1"/>
    <property type="molecule type" value="Genomic_DNA"/>
</dbReference>
<accession>A0A285QAZ7</accession>
<evidence type="ECO:0000313" key="1">
    <source>
        <dbReference type="EMBL" id="SOB79006.1"/>
    </source>
</evidence>
<dbReference type="RefSeq" id="WP_144033489.1">
    <property type="nucleotide sequence ID" value="NZ_OBMI01000001.1"/>
</dbReference>
<keyword evidence="2" id="KW-1185">Reference proteome</keyword>
<organism evidence="1 2">
    <name type="scientific">Sphingomonas guangdongensis</name>
    <dbReference type="NCBI Taxonomy" id="1141890"/>
    <lineage>
        <taxon>Bacteria</taxon>
        <taxon>Pseudomonadati</taxon>
        <taxon>Pseudomonadota</taxon>
        <taxon>Alphaproteobacteria</taxon>
        <taxon>Sphingomonadales</taxon>
        <taxon>Sphingomonadaceae</taxon>
        <taxon>Sphingomonas</taxon>
    </lineage>
</organism>